<dbReference type="eggNOG" id="COG1266">
    <property type="taxonomic scope" value="Bacteria"/>
</dbReference>
<dbReference type="STRING" id="477641.MODMU_3268"/>
<feature type="transmembrane region" description="Helical" evidence="2">
    <location>
        <begin position="246"/>
        <end position="265"/>
    </location>
</feature>
<evidence type="ECO:0000313" key="4">
    <source>
        <dbReference type="EMBL" id="CCH88681.1"/>
    </source>
</evidence>
<reference evidence="4 5" key="1">
    <citation type="journal article" date="2012" name="J. Bacteriol.">
        <title>Genome Sequence of Radiation-Resistant Modestobacter marinus Strain BC501, a Representative Actinobacterium That Thrives on Calcareous Stone Surfaces.</title>
        <authorList>
            <person name="Normand P."/>
            <person name="Gury J."/>
            <person name="Pujic P."/>
            <person name="Chouaia B."/>
            <person name="Crotti E."/>
            <person name="Brusetti L."/>
            <person name="Daffonchio D."/>
            <person name="Vacherie B."/>
            <person name="Barbe V."/>
            <person name="Medigue C."/>
            <person name="Calteau A."/>
            <person name="Ghodhbane-Gtari F."/>
            <person name="Essoussi I."/>
            <person name="Nouioui I."/>
            <person name="Abbassi-Ghozzi I."/>
            <person name="Gtari M."/>
        </authorList>
    </citation>
    <scope>NUCLEOTIDE SEQUENCE [LARGE SCALE GENOMIC DNA]</scope>
    <source>
        <strain evidence="5">BC 501</strain>
    </source>
</reference>
<feature type="transmembrane region" description="Helical" evidence="2">
    <location>
        <begin position="46"/>
        <end position="66"/>
    </location>
</feature>
<dbReference type="OMA" id="ARMWSEI"/>
<feature type="transmembrane region" description="Helical" evidence="2">
    <location>
        <begin position="72"/>
        <end position="91"/>
    </location>
</feature>
<keyword evidence="2" id="KW-1133">Transmembrane helix</keyword>
<feature type="transmembrane region" description="Helical" evidence="2">
    <location>
        <begin position="103"/>
        <end position="125"/>
    </location>
</feature>
<gene>
    <name evidence="4" type="ordered locus">MODMU_3268</name>
</gene>
<dbReference type="PATRIC" id="fig|477641.3.peg.3092"/>
<protein>
    <submittedName>
        <fullName evidence="4">Abortive infection protein</fullName>
    </submittedName>
</protein>
<evidence type="ECO:0000256" key="2">
    <source>
        <dbReference type="SAM" id="Phobius"/>
    </source>
</evidence>
<evidence type="ECO:0000259" key="3">
    <source>
        <dbReference type="Pfam" id="PF02517"/>
    </source>
</evidence>
<dbReference type="GO" id="GO:0004175">
    <property type="term" value="F:endopeptidase activity"/>
    <property type="evidence" value="ECO:0007669"/>
    <property type="project" value="UniProtKB-ARBA"/>
</dbReference>
<evidence type="ECO:0000313" key="5">
    <source>
        <dbReference type="Proteomes" id="UP000006461"/>
    </source>
</evidence>
<sequence>MITRPAAATVARTVSGGGMAGQGTRSRTDRAAPGPRPGRLPALADAVAVHLGRFLVMVVVLEVAGALGVRGWYLGLTANVAVTGYAVVLVTRRRLWRAIGATTAWRSWAAALTAVPLLAEALSWALPAGLRDRAPGVGLWALTLLLVGVNEELTSRGVVLSGLLTRYRPTVAVALTAALFGLQHLSALALTDRQLGDVLGNVGLSAVAGFAWAAWQWRFRWIPVLVVVHAVADLVTLLAAEPLPDAAIAAAHVGLLLFGVALLAWPRREVGPPGLRLA</sequence>
<name>I4EZ68_MODI5</name>
<dbReference type="HOGENOM" id="CLU_1000459_0_0_11"/>
<organism evidence="4 5">
    <name type="scientific">Modestobacter italicus (strain DSM 44449 / CECT 9708 / BC 501)</name>
    <dbReference type="NCBI Taxonomy" id="2732864"/>
    <lineage>
        <taxon>Bacteria</taxon>
        <taxon>Bacillati</taxon>
        <taxon>Actinomycetota</taxon>
        <taxon>Actinomycetes</taxon>
        <taxon>Geodermatophilales</taxon>
        <taxon>Geodermatophilaceae</taxon>
        <taxon>Modestobacter</taxon>
    </lineage>
</organism>
<feature type="domain" description="CAAX prenyl protease 2/Lysostaphin resistance protein A-like" evidence="3">
    <location>
        <begin position="137"/>
        <end position="235"/>
    </location>
</feature>
<accession>I4EZ68</accession>
<evidence type="ECO:0000256" key="1">
    <source>
        <dbReference type="SAM" id="MobiDB-lite"/>
    </source>
</evidence>
<keyword evidence="2" id="KW-0812">Transmembrane</keyword>
<keyword evidence="5" id="KW-1185">Reference proteome</keyword>
<keyword evidence="2" id="KW-0472">Membrane</keyword>
<dbReference type="InterPro" id="IPR003675">
    <property type="entry name" value="Rce1/LyrA-like_dom"/>
</dbReference>
<dbReference type="GO" id="GO:0080120">
    <property type="term" value="P:CAAX-box protein maturation"/>
    <property type="evidence" value="ECO:0007669"/>
    <property type="project" value="UniProtKB-ARBA"/>
</dbReference>
<dbReference type="KEGG" id="mmar:MODMU_3268"/>
<proteinExistence type="predicted"/>
<dbReference type="EMBL" id="FO203431">
    <property type="protein sequence ID" value="CCH88681.1"/>
    <property type="molecule type" value="Genomic_DNA"/>
</dbReference>
<feature type="transmembrane region" description="Helical" evidence="2">
    <location>
        <begin position="198"/>
        <end position="215"/>
    </location>
</feature>
<feature type="transmembrane region" description="Helical" evidence="2">
    <location>
        <begin position="167"/>
        <end position="186"/>
    </location>
</feature>
<dbReference type="Proteomes" id="UP000006461">
    <property type="component" value="Chromosome"/>
</dbReference>
<dbReference type="Pfam" id="PF02517">
    <property type="entry name" value="Rce1-like"/>
    <property type="match status" value="1"/>
</dbReference>
<dbReference type="AlphaFoldDB" id="I4EZ68"/>
<feature type="region of interest" description="Disordered" evidence="1">
    <location>
        <begin position="15"/>
        <end position="35"/>
    </location>
</feature>